<dbReference type="InterPro" id="IPR004572">
    <property type="entry name" value="Protoporphyrinogen_oxidase"/>
</dbReference>
<comment type="catalytic activity">
    <reaction evidence="1">
        <text>coproporphyrinogen III + 3 O2 = coproporphyrin III + 3 H2O2</text>
        <dbReference type="Rhea" id="RHEA:43436"/>
        <dbReference type="ChEBI" id="CHEBI:15379"/>
        <dbReference type="ChEBI" id="CHEBI:16240"/>
        <dbReference type="ChEBI" id="CHEBI:57309"/>
        <dbReference type="ChEBI" id="CHEBI:131725"/>
        <dbReference type="EC" id="1.3.3.15"/>
    </reaction>
    <physiologicalReaction direction="left-to-right" evidence="1">
        <dbReference type="Rhea" id="RHEA:43437"/>
    </physiologicalReaction>
</comment>
<evidence type="ECO:0000256" key="11">
    <source>
        <dbReference type="RuleBase" id="RU364052"/>
    </source>
</evidence>
<dbReference type="SUPFAM" id="SSF51905">
    <property type="entry name" value="FAD/NAD(P)-binding domain"/>
    <property type="match status" value="1"/>
</dbReference>
<dbReference type="Pfam" id="PF01593">
    <property type="entry name" value="Amino_oxidase"/>
    <property type="match status" value="1"/>
</dbReference>
<evidence type="ECO:0000259" key="12">
    <source>
        <dbReference type="Pfam" id="PF01593"/>
    </source>
</evidence>
<dbReference type="GO" id="GO:0006783">
    <property type="term" value="P:heme biosynthetic process"/>
    <property type="evidence" value="ECO:0007669"/>
    <property type="project" value="UniProtKB-UniRule"/>
</dbReference>
<feature type="domain" description="Amine oxidase" evidence="12">
    <location>
        <begin position="22"/>
        <end position="483"/>
    </location>
</feature>
<comment type="function">
    <text evidence="11">Involved in coproporphyrin-dependent heme b biosynthesis. Catalyzes the oxidation of coproporphyrinogen III to coproporphyrin III.</text>
</comment>
<dbReference type="Gene3D" id="3.50.50.60">
    <property type="entry name" value="FAD/NAD(P)-binding domain"/>
    <property type="match status" value="1"/>
</dbReference>
<dbReference type="AlphaFoldDB" id="A0AAU8J9A4"/>
<evidence type="ECO:0000256" key="3">
    <source>
        <dbReference type="ARBA" id="ARBA00004744"/>
    </source>
</evidence>
<dbReference type="RefSeq" id="WP_054468037.1">
    <property type="nucleotide sequence ID" value="NZ_CP159837.1"/>
</dbReference>
<evidence type="ECO:0000256" key="10">
    <source>
        <dbReference type="ARBA" id="ARBA00023133"/>
    </source>
</evidence>
<dbReference type="EC" id="1.3.3.15" evidence="5 11"/>
<dbReference type="Gene3D" id="1.10.3110.10">
    <property type="entry name" value="protoporphyrinogen ix oxidase, domain 3"/>
    <property type="match status" value="1"/>
</dbReference>
<keyword evidence="9 11" id="KW-0560">Oxidoreductase</keyword>
<organism evidence="13">
    <name type="scientific">Planktothricoides raciborskii GIHE-MW2</name>
    <dbReference type="NCBI Taxonomy" id="2792601"/>
    <lineage>
        <taxon>Bacteria</taxon>
        <taxon>Bacillati</taxon>
        <taxon>Cyanobacteriota</taxon>
        <taxon>Cyanophyceae</taxon>
        <taxon>Oscillatoriophycideae</taxon>
        <taxon>Oscillatoriales</taxon>
        <taxon>Oscillatoriaceae</taxon>
        <taxon>Planktothricoides</taxon>
    </lineage>
</organism>
<dbReference type="InterPro" id="IPR050464">
    <property type="entry name" value="Zeta_carotene_desat/Oxidored"/>
</dbReference>
<name>A0AAU8J9A4_9CYAN</name>
<dbReference type="InterPro" id="IPR002937">
    <property type="entry name" value="Amino_oxidase"/>
</dbReference>
<reference evidence="13" key="1">
    <citation type="submission" date="2024-07" db="EMBL/GenBank/DDBJ databases">
        <authorList>
            <person name="Kim Y.J."/>
            <person name="Jeong J.Y."/>
        </authorList>
    </citation>
    <scope>NUCLEOTIDE SEQUENCE</scope>
    <source>
        <strain evidence="13">GIHE-MW2</strain>
    </source>
</reference>
<dbReference type="EMBL" id="CP159837">
    <property type="protein sequence ID" value="XCM35720.1"/>
    <property type="molecule type" value="Genomic_DNA"/>
</dbReference>
<evidence type="ECO:0000256" key="5">
    <source>
        <dbReference type="ARBA" id="ARBA00012402"/>
    </source>
</evidence>
<comment type="similarity">
    <text evidence="4 11">Belongs to the protoporphyrinogen/coproporphyrinogen oxidase family. Coproporphyrinogen III oxidase subfamily.</text>
</comment>
<evidence type="ECO:0000313" key="13">
    <source>
        <dbReference type="EMBL" id="XCM35720.1"/>
    </source>
</evidence>
<evidence type="ECO:0000256" key="7">
    <source>
        <dbReference type="ARBA" id="ARBA00022630"/>
    </source>
</evidence>
<dbReference type="GO" id="GO:0005737">
    <property type="term" value="C:cytoplasm"/>
    <property type="evidence" value="ECO:0007669"/>
    <property type="project" value="UniProtKB-SubCell"/>
</dbReference>
<keyword evidence="10 11" id="KW-0350">Heme biosynthesis</keyword>
<dbReference type="Gene3D" id="3.90.660.20">
    <property type="entry name" value="Protoporphyrinogen oxidase, mitochondrial, domain 2"/>
    <property type="match status" value="1"/>
</dbReference>
<dbReference type="NCBIfam" id="TIGR00562">
    <property type="entry name" value="proto_IX_ox"/>
    <property type="match status" value="1"/>
</dbReference>
<dbReference type="InterPro" id="IPR036188">
    <property type="entry name" value="FAD/NAD-bd_sf"/>
</dbReference>
<accession>A0AAU8J9A4</accession>
<keyword evidence="8 11" id="KW-0274">FAD</keyword>
<sequence>MNSTDLANPSTTLDTLIVGAGITGLSLAQALQQDRKRGRQSGQILLTESQERVGGRIVTQSQDGFLWEEGPNSCLPTPEFLKLAVDVGLKDELVLADRRLPRYVYLQGELIPVPMSPPAFFQTKLLSDWGKLRAIAGALGFVPPAIGATLSAQGDEETVAQFFGRHLGQEVLERLVQPFVSGVYAGDPNQLSASAAFGKVTKMADIGGGLAAGAILSLAKNGRAKKTVDPSLPKVQRGELASFRQGLEALPKAIAAQLGDVVKLGWHLIQIKPTEHQTYLAEFSTPQGPARIETRSMVLTTPSYVSADLLANLCPVASQGLAKIPYPAVACVVLGYPESAFKTSVSSGFGNLIPRGQGIRTLGTIWSSSLFPNRAPAGWRLLLNFIGGTTDLAIAQLSQEEIVQIVHRDLQKTLLKQDIPPKVLAVHLWKRAIPQYPLGHHQNLAQIHHSLQQRPGLFLCGNYTDGVAVGDCIRRGQECAADVVKYLDQG</sequence>
<evidence type="ECO:0000256" key="8">
    <source>
        <dbReference type="ARBA" id="ARBA00022827"/>
    </source>
</evidence>
<evidence type="ECO:0000256" key="9">
    <source>
        <dbReference type="ARBA" id="ARBA00023002"/>
    </source>
</evidence>
<evidence type="ECO:0000256" key="6">
    <source>
        <dbReference type="ARBA" id="ARBA00019046"/>
    </source>
</evidence>
<dbReference type="GO" id="GO:0004729">
    <property type="term" value="F:oxygen-dependent protoporphyrinogen oxidase activity"/>
    <property type="evidence" value="ECO:0007669"/>
    <property type="project" value="UniProtKB-UniRule"/>
</dbReference>
<dbReference type="SUPFAM" id="SSF54373">
    <property type="entry name" value="FAD-linked reductases, C-terminal domain"/>
    <property type="match status" value="1"/>
</dbReference>
<evidence type="ECO:0000256" key="2">
    <source>
        <dbReference type="ARBA" id="ARBA00001974"/>
    </source>
</evidence>
<dbReference type="PANTHER" id="PTHR42923:SF3">
    <property type="entry name" value="PROTOPORPHYRINOGEN OXIDASE"/>
    <property type="match status" value="1"/>
</dbReference>
<comment type="cofactor">
    <cofactor evidence="2 11">
        <name>FAD</name>
        <dbReference type="ChEBI" id="CHEBI:57692"/>
    </cofactor>
</comment>
<evidence type="ECO:0000256" key="1">
    <source>
        <dbReference type="ARBA" id="ARBA00001755"/>
    </source>
</evidence>
<keyword evidence="7 11" id="KW-0285">Flavoprotein</keyword>
<dbReference type="PANTHER" id="PTHR42923">
    <property type="entry name" value="PROTOPORPHYRINOGEN OXIDASE"/>
    <property type="match status" value="1"/>
</dbReference>
<keyword evidence="11" id="KW-0963">Cytoplasm</keyword>
<comment type="subcellular location">
    <subcellularLocation>
        <location evidence="11">Cytoplasm</location>
    </subcellularLocation>
</comment>
<gene>
    <name evidence="13" type="primary">hemG</name>
    <name evidence="13" type="ORF">ABWT76_004419</name>
</gene>
<proteinExistence type="inferred from homology"/>
<evidence type="ECO:0000256" key="4">
    <source>
        <dbReference type="ARBA" id="ARBA00008310"/>
    </source>
</evidence>
<comment type="pathway">
    <text evidence="3 11">Porphyrin-containing compound metabolism; protoheme biosynthesis.</text>
</comment>
<protein>
    <recommendedName>
        <fullName evidence="6 11">Coproporphyrinogen III oxidase</fullName>
        <ecNumber evidence="5 11">1.3.3.15</ecNumber>
    </recommendedName>
</protein>